<dbReference type="PROSITE" id="PS50931">
    <property type="entry name" value="HTH_LYSR"/>
    <property type="match status" value="1"/>
</dbReference>
<dbReference type="InterPro" id="IPR036390">
    <property type="entry name" value="WH_DNA-bd_sf"/>
</dbReference>
<evidence type="ECO:0000313" key="9">
    <source>
        <dbReference type="Proteomes" id="UP000317180"/>
    </source>
</evidence>
<dbReference type="InterPro" id="IPR005119">
    <property type="entry name" value="LysR_subst-bd"/>
</dbReference>
<dbReference type="RefSeq" id="WP_122952537.1">
    <property type="nucleotide sequence ID" value="NZ_BJOD01000017.1"/>
</dbReference>
<dbReference type="Gene3D" id="1.10.10.10">
    <property type="entry name" value="Winged helix-like DNA-binding domain superfamily/Winged helix DNA-binding domain"/>
    <property type="match status" value="1"/>
</dbReference>
<dbReference type="CDD" id="cd05466">
    <property type="entry name" value="PBP2_LTTR_substrate"/>
    <property type="match status" value="1"/>
</dbReference>
<dbReference type="InterPro" id="IPR036388">
    <property type="entry name" value="WH-like_DNA-bd_sf"/>
</dbReference>
<dbReference type="Gene3D" id="3.40.190.290">
    <property type="match status" value="1"/>
</dbReference>
<evidence type="ECO:0000313" key="8">
    <source>
        <dbReference type="Proteomes" id="UP000276178"/>
    </source>
</evidence>
<reference evidence="6 9" key="2">
    <citation type="submission" date="2019-06" db="EMBL/GenBank/DDBJ databases">
        <title>Whole genome shotgun sequence of Brevibacillus agri NBRC 15538.</title>
        <authorList>
            <person name="Hosoyama A."/>
            <person name="Uohara A."/>
            <person name="Ohji S."/>
            <person name="Ichikawa N."/>
        </authorList>
    </citation>
    <scope>NUCLEOTIDE SEQUENCE [LARGE SCALE GENOMIC DNA]</scope>
    <source>
        <strain evidence="6 9">NBRC 15538</strain>
    </source>
</reference>
<dbReference type="SUPFAM" id="SSF53850">
    <property type="entry name" value="Periplasmic binding protein-like II"/>
    <property type="match status" value="1"/>
</dbReference>
<dbReference type="Pfam" id="PF03466">
    <property type="entry name" value="LysR_substrate"/>
    <property type="match status" value="1"/>
</dbReference>
<dbReference type="OrthoDB" id="63123at2"/>
<evidence type="ECO:0000313" key="7">
    <source>
        <dbReference type="EMBL" id="RNB59856.1"/>
    </source>
</evidence>
<evidence type="ECO:0000256" key="3">
    <source>
        <dbReference type="ARBA" id="ARBA00023125"/>
    </source>
</evidence>
<comment type="caution">
    <text evidence="7">The sequence shown here is derived from an EMBL/GenBank/DDBJ whole genome shotgun (WGS) entry which is preliminary data.</text>
</comment>
<feature type="domain" description="HTH lysR-type" evidence="5">
    <location>
        <begin position="1"/>
        <end position="58"/>
    </location>
</feature>
<dbReference type="PANTHER" id="PTHR30346:SF0">
    <property type="entry name" value="HCA OPERON TRANSCRIPTIONAL ACTIVATOR HCAR"/>
    <property type="match status" value="1"/>
</dbReference>
<protein>
    <submittedName>
        <fullName evidence="7">LysR family transcriptional regulator</fullName>
    </submittedName>
</protein>
<dbReference type="GeneID" id="82812599"/>
<organism evidence="7 8">
    <name type="scientific">Brevibacillus agri</name>
    <dbReference type="NCBI Taxonomy" id="51101"/>
    <lineage>
        <taxon>Bacteria</taxon>
        <taxon>Bacillati</taxon>
        <taxon>Bacillota</taxon>
        <taxon>Bacilli</taxon>
        <taxon>Bacillales</taxon>
        <taxon>Paenibacillaceae</taxon>
        <taxon>Brevibacillus</taxon>
    </lineage>
</organism>
<dbReference type="Pfam" id="PF00126">
    <property type="entry name" value="HTH_1"/>
    <property type="match status" value="1"/>
</dbReference>
<sequence>MTLFQMEVLIAIMNTGNFTRAGEQIGLSQSGVSHTIRSLEKELGISLFIRERGGVRLTATGEQIAASARIVLNQVSQMKRIAAEANGGSLSGTIRIGAFPSVSVQMLPRLLKALHGSYPELDTRLFEGSYQEIKEWLRTGVVDVGFLPWPDDELEGVLLLHDPLLAVLPVGHSLAAAKELALSQLAAEPFIMPMAGCEALIGSAFAAANLTPNVAYEVADNATILAMVEADVGVTVVPALTLPEPLSSIAARELSPPLKREIGVAVRSLRDASPAVHAFIQLAQRFSTLS</sequence>
<evidence type="ECO:0000256" key="2">
    <source>
        <dbReference type="ARBA" id="ARBA00023015"/>
    </source>
</evidence>
<dbReference type="FunFam" id="1.10.10.10:FF:000001">
    <property type="entry name" value="LysR family transcriptional regulator"/>
    <property type="match status" value="1"/>
</dbReference>
<dbReference type="GO" id="GO:0003700">
    <property type="term" value="F:DNA-binding transcription factor activity"/>
    <property type="evidence" value="ECO:0007669"/>
    <property type="project" value="InterPro"/>
</dbReference>
<dbReference type="PRINTS" id="PR00039">
    <property type="entry name" value="HTHLYSR"/>
</dbReference>
<evidence type="ECO:0000256" key="1">
    <source>
        <dbReference type="ARBA" id="ARBA00009437"/>
    </source>
</evidence>
<evidence type="ECO:0000313" key="6">
    <source>
        <dbReference type="EMBL" id="GED25879.1"/>
    </source>
</evidence>
<dbReference type="EMBL" id="RHHN01000011">
    <property type="protein sequence ID" value="RNB59856.1"/>
    <property type="molecule type" value="Genomic_DNA"/>
</dbReference>
<dbReference type="AlphaFoldDB" id="A0A3M8B8U3"/>
<dbReference type="GO" id="GO:0032993">
    <property type="term" value="C:protein-DNA complex"/>
    <property type="evidence" value="ECO:0007669"/>
    <property type="project" value="TreeGrafter"/>
</dbReference>
<keyword evidence="3" id="KW-0238">DNA-binding</keyword>
<dbReference type="Proteomes" id="UP000276178">
    <property type="component" value="Unassembled WGS sequence"/>
</dbReference>
<keyword evidence="4" id="KW-0804">Transcription</keyword>
<dbReference type="SUPFAM" id="SSF46785">
    <property type="entry name" value="Winged helix' DNA-binding domain"/>
    <property type="match status" value="1"/>
</dbReference>
<accession>A0A3M8B8U3</accession>
<dbReference type="GO" id="GO:0003677">
    <property type="term" value="F:DNA binding"/>
    <property type="evidence" value="ECO:0007669"/>
    <property type="project" value="UniProtKB-KW"/>
</dbReference>
<reference evidence="7 8" key="1">
    <citation type="submission" date="2018-10" db="EMBL/GenBank/DDBJ databases">
        <title>Phylogenomics of Brevibacillus.</title>
        <authorList>
            <person name="Dunlap C."/>
        </authorList>
    </citation>
    <scope>NUCLEOTIDE SEQUENCE [LARGE SCALE GENOMIC DNA]</scope>
    <source>
        <strain evidence="7 8">NRRL NRS 1219</strain>
    </source>
</reference>
<evidence type="ECO:0000259" key="5">
    <source>
        <dbReference type="PROSITE" id="PS50931"/>
    </source>
</evidence>
<name>A0A3M8B8U3_9BACL</name>
<dbReference type="Proteomes" id="UP000317180">
    <property type="component" value="Unassembled WGS sequence"/>
</dbReference>
<keyword evidence="9" id="KW-1185">Reference proteome</keyword>
<dbReference type="PANTHER" id="PTHR30346">
    <property type="entry name" value="TRANSCRIPTIONAL DUAL REGULATOR HCAR-RELATED"/>
    <property type="match status" value="1"/>
</dbReference>
<comment type="similarity">
    <text evidence="1">Belongs to the LysR transcriptional regulatory family.</text>
</comment>
<dbReference type="InterPro" id="IPR000847">
    <property type="entry name" value="LysR_HTH_N"/>
</dbReference>
<proteinExistence type="inferred from homology"/>
<evidence type="ECO:0000256" key="4">
    <source>
        <dbReference type="ARBA" id="ARBA00023163"/>
    </source>
</evidence>
<keyword evidence="2" id="KW-0805">Transcription regulation</keyword>
<gene>
    <name evidence="6" type="ORF">BAG01nite_19810</name>
    <name evidence="7" type="ORF">EB820_03490</name>
</gene>
<dbReference type="EMBL" id="BJOD01000017">
    <property type="protein sequence ID" value="GED25879.1"/>
    <property type="molecule type" value="Genomic_DNA"/>
</dbReference>